<feature type="transmembrane region" description="Helical" evidence="1">
    <location>
        <begin position="41"/>
        <end position="62"/>
    </location>
</feature>
<dbReference type="KEGG" id="osn:115217900"/>
<dbReference type="RefSeq" id="XP_029643479.1">
    <property type="nucleotide sequence ID" value="XM_029787619.1"/>
</dbReference>
<dbReference type="Proteomes" id="UP000515154">
    <property type="component" value="Linkage group LG12"/>
</dbReference>
<organism evidence="2 3">
    <name type="scientific">Octopus sinensis</name>
    <name type="common">East Asian common octopus</name>
    <dbReference type="NCBI Taxonomy" id="2607531"/>
    <lineage>
        <taxon>Eukaryota</taxon>
        <taxon>Metazoa</taxon>
        <taxon>Spiralia</taxon>
        <taxon>Lophotrochozoa</taxon>
        <taxon>Mollusca</taxon>
        <taxon>Cephalopoda</taxon>
        <taxon>Coleoidea</taxon>
        <taxon>Octopodiformes</taxon>
        <taxon>Octopoda</taxon>
        <taxon>Incirrata</taxon>
        <taxon>Octopodidae</taxon>
        <taxon>Octopus</taxon>
    </lineage>
</organism>
<evidence type="ECO:0000313" key="2">
    <source>
        <dbReference type="Proteomes" id="UP000515154"/>
    </source>
</evidence>
<gene>
    <name evidence="3" type="primary">LOC115217900</name>
</gene>
<dbReference type="AlphaFoldDB" id="A0A6P7SYI9"/>
<accession>A0A6P7SYI9</accession>
<sequence>MIFTLRQLQEKCREQHHPLYLAFIDLSKAFDRVSRELLWDILVQKVIVVINVAVAVVAAILLGAADVARSGSGGGGGGGGSLVVCDVGDGVDLCTLVASLTGFKILRCPKYLLNKCREQFAPF</sequence>
<keyword evidence="1" id="KW-0812">Transmembrane</keyword>
<evidence type="ECO:0000313" key="3">
    <source>
        <dbReference type="RefSeq" id="XP_029643479.1"/>
    </source>
</evidence>
<protein>
    <submittedName>
        <fullName evidence="3">Uncharacterized protein LOC115217900</fullName>
    </submittedName>
</protein>
<proteinExistence type="predicted"/>
<keyword evidence="1" id="KW-0472">Membrane</keyword>
<keyword evidence="1" id="KW-1133">Transmembrane helix</keyword>
<reference evidence="3" key="1">
    <citation type="submission" date="2025-08" db="UniProtKB">
        <authorList>
            <consortium name="RefSeq"/>
        </authorList>
    </citation>
    <scope>IDENTIFICATION</scope>
</reference>
<keyword evidence="2" id="KW-1185">Reference proteome</keyword>
<name>A0A6P7SYI9_9MOLL</name>
<evidence type="ECO:0000256" key="1">
    <source>
        <dbReference type="SAM" id="Phobius"/>
    </source>
</evidence>